<evidence type="ECO:0000313" key="1">
    <source>
        <dbReference type="EMBL" id="CAE07373.1"/>
    </source>
</evidence>
<keyword evidence="2" id="KW-1185">Reference proteome</keyword>
<organism evidence="1 2">
    <name type="scientific">Parasynechococcus marenigrum (strain WH8102)</name>
    <dbReference type="NCBI Taxonomy" id="84588"/>
    <lineage>
        <taxon>Bacteria</taxon>
        <taxon>Bacillati</taxon>
        <taxon>Cyanobacteriota</taxon>
        <taxon>Cyanophyceae</taxon>
        <taxon>Synechococcales</taxon>
        <taxon>Prochlorococcaceae</taxon>
        <taxon>Parasynechococcus</taxon>
        <taxon>Parasynechococcus marenigrum</taxon>
    </lineage>
</organism>
<dbReference type="KEGG" id="syw:SYNW0858"/>
<accession>Q7U7X1</accession>
<name>Q7U7X1_PARMW</name>
<dbReference type="eggNOG" id="ENOG5034BVN">
    <property type="taxonomic scope" value="Bacteria"/>
</dbReference>
<reference evidence="1 2" key="1">
    <citation type="journal article" date="2003" name="Nature">
        <title>The genome of a motile marine Synechococcus.</title>
        <authorList>
            <person name="Palenik B."/>
            <person name="Brahamsha B."/>
            <person name="Larimer F."/>
            <person name="Land M."/>
            <person name="Hauser L."/>
            <person name="Chain P."/>
            <person name="Lamerdin J."/>
            <person name="Regala W."/>
            <person name="Allen E.A."/>
            <person name="McCarren J."/>
            <person name="Paulsen I."/>
            <person name="Dufresne A."/>
            <person name="Partensky F."/>
            <person name="Webb E."/>
            <person name="Waterbury J."/>
        </authorList>
    </citation>
    <scope>NUCLEOTIDE SEQUENCE [LARGE SCALE GENOMIC DNA]</scope>
    <source>
        <strain evidence="1 2">WH8102</strain>
    </source>
</reference>
<dbReference type="Proteomes" id="UP000001422">
    <property type="component" value="Chromosome"/>
</dbReference>
<dbReference type="RefSeq" id="WP_011127723.1">
    <property type="nucleotide sequence ID" value="NC_005070.1"/>
</dbReference>
<protein>
    <submittedName>
        <fullName evidence="1">Conserved hypothetical</fullName>
    </submittedName>
</protein>
<dbReference type="HOGENOM" id="CLU_1577717_0_0_3"/>
<dbReference type="STRING" id="84588.SYNW0858"/>
<dbReference type="EMBL" id="BX569691">
    <property type="protein sequence ID" value="CAE07373.1"/>
    <property type="molecule type" value="Genomic_DNA"/>
</dbReference>
<gene>
    <name evidence="1" type="ordered locus">SYNW0858</name>
</gene>
<evidence type="ECO:0000313" key="2">
    <source>
        <dbReference type="Proteomes" id="UP000001422"/>
    </source>
</evidence>
<sequence length="157" mass="16453">MLSSRQEFLLAYRWPIARVGSSLILGGAVLVLAQTAVRLLSQPIPIAIEGGLQVDKLVLPPTVNISSSTPLPVVVKDSVSVANKQPLTIRGPLTVKALQGTVLVKGDVQAKAQVSSIDTPVTVQGDVSVQDKVTIDGKVHVDGNVGAKVKPTIRPLK</sequence>
<dbReference type="AlphaFoldDB" id="Q7U7X1"/>
<proteinExistence type="predicted"/>